<dbReference type="UniPathway" id="UPA00753">
    <property type="reaction ID" value="UER00739"/>
</dbReference>
<comment type="pathway">
    <text evidence="1">Lipid metabolism.</text>
</comment>
<evidence type="ECO:0000256" key="7">
    <source>
        <dbReference type="ARBA" id="ARBA00023209"/>
    </source>
</evidence>
<dbReference type="InterPro" id="IPR014729">
    <property type="entry name" value="Rossmann-like_a/b/a_fold"/>
</dbReference>
<accession>B3RI62</accession>
<keyword evidence="8" id="KW-1208">Phospholipid metabolism</keyword>
<evidence type="ECO:0000256" key="8">
    <source>
        <dbReference type="ARBA" id="ARBA00023264"/>
    </source>
</evidence>
<evidence type="ECO:0000256" key="3">
    <source>
        <dbReference type="ARBA" id="ARBA00022516"/>
    </source>
</evidence>
<reference evidence="12 13" key="1">
    <citation type="journal article" date="2008" name="Nature">
        <title>The Trichoplax genome and the nature of placozoans.</title>
        <authorList>
            <person name="Srivastava M."/>
            <person name="Begovic E."/>
            <person name="Chapman J."/>
            <person name="Putnam N.H."/>
            <person name="Hellsten U."/>
            <person name="Kawashima T."/>
            <person name="Kuo A."/>
            <person name="Mitros T."/>
            <person name="Salamov A."/>
            <person name="Carpenter M.L."/>
            <person name="Signorovitch A.Y."/>
            <person name="Moreno M.A."/>
            <person name="Kamm K."/>
            <person name="Grimwood J."/>
            <person name="Schmutz J."/>
            <person name="Shapiro H."/>
            <person name="Grigoriev I.V."/>
            <person name="Buss L.W."/>
            <person name="Schierwater B."/>
            <person name="Dellaporta S.L."/>
            <person name="Rokhsar D.S."/>
        </authorList>
    </citation>
    <scope>NUCLEOTIDE SEQUENCE [LARGE SCALE GENOMIC DNA]</scope>
    <source>
        <strain evidence="12 13">Grell-BS-1999</strain>
    </source>
</reference>
<dbReference type="CDD" id="cd02174">
    <property type="entry name" value="CCT"/>
    <property type="match status" value="1"/>
</dbReference>
<dbReference type="GO" id="GO:0004105">
    <property type="term" value="F:choline-phosphate cytidylyltransferase activity"/>
    <property type="evidence" value="ECO:0000318"/>
    <property type="project" value="GO_Central"/>
</dbReference>
<dbReference type="Pfam" id="PF01467">
    <property type="entry name" value="CTP_transf_like"/>
    <property type="match status" value="1"/>
</dbReference>
<organism evidence="12 13">
    <name type="scientific">Trichoplax adhaerens</name>
    <name type="common">Trichoplax reptans</name>
    <dbReference type="NCBI Taxonomy" id="10228"/>
    <lineage>
        <taxon>Eukaryota</taxon>
        <taxon>Metazoa</taxon>
        <taxon>Placozoa</taxon>
        <taxon>Uniplacotomia</taxon>
        <taxon>Trichoplacea</taxon>
        <taxon>Trichoplacidae</taxon>
        <taxon>Trichoplax</taxon>
    </lineage>
</organism>
<keyword evidence="5" id="KW-0548">Nucleotidyltransferase</keyword>
<dbReference type="PANTHER" id="PTHR10739:SF13">
    <property type="entry name" value="CHOLINE-PHOSPHATE CYTIDYLYLTRANSFERASE"/>
    <property type="match status" value="1"/>
</dbReference>
<dbReference type="OrthoDB" id="17102at2759"/>
<dbReference type="CTD" id="6749633"/>
<dbReference type="HOGENOM" id="CLU_034585_4_1_1"/>
<dbReference type="GeneID" id="6749633"/>
<dbReference type="STRING" id="10228.B3RI62"/>
<dbReference type="RefSeq" id="XP_002107598.1">
    <property type="nucleotide sequence ID" value="XM_002107562.1"/>
</dbReference>
<evidence type="ECO:0000259" key="11">
    <source>
        <dbReference type="Pfam" id="PF01467"/>
    </source>
</evidence>
<keyword evidence="3" id="KW-0444">Lipid biosynthesis</keyword>
<dbReference type="GO" id="GO:0031210">
    <property type="term" value="F:phosphatidylcholine binding"/>
    <property type="evidence" value="ECO:0000318"/>
    <property type="project" value="GO_Central"/>
</dbReference>
<dbReference type="PANTHER" id="PTHR10739">
    <property type="entry name" value="CYTIDYLYLTRANSFERASE"/>
    <property type="match status" value="1"/>
</dbReference>
<dbReference type="OMA" id="HDLIYKW"/>
<evidence type="ECO:0000256" key="10">
    <source>
        <dbReference type="ARBA" id="ARBA00026101"/>
    </source>
</evidence>
<evidence type="ECO:0000256" key="6">
    <source>
        <dbReference type="ARBA" id="ARBA00023098"/>
    </source>
</evidence>
<dbReference type="InParanoid" id="B3RI62"/>
<dbReference type="SUPFAM" id="SSF52374">
    <property type="entry name" value="Nucleotidylyl transferase"/>
    <property type="match status" value="1"/>
</dbReference>
<comment type="similarity">
    <text evidence="2">Belongs to the cytidylyltransferase family.</text>
</comment>
<evidence type="ECO:0000313" key="12">
    <source>
        <dbReference type="EMBL" id="EDV28396.1"/>
    </source>
</evidence>
<dbReference type="FunFam" id="3.40.50.620:FF:000016">
    <property type="entry name" value="Putative choline-phosphate cytidylyltransferase B"/>
    <property type="match status" value="1"/>
</dbReference>
<dbReference type="eggNOG" id="KOG2804">
    <property type="taxonomic scope" value="Eukaryota"/>
</dbReference>
<dbReference type="EMBL" id="DS985241">
    <property type="protein sequence ID" value="EDV28396.1"/>
    <property type="molecule type" value="Genomic_DNA"/>
</dbReference>
<name>B3RI62_TRIAD</name>
<gene>
    <name evidence="12" type="ORF">TRIADDRAFT_19832</name>
</gene>
<evidence type="ECO:0000256" key="9">
    <source>
        <dbReference type="ARBA" id="ARBA00025706"/>
    </source>
</evidence>
<sequence>MNYISASRPVRVYADGIFDLFHIGHMNALRQAKGVFPNVYLLVGVCSDELTHNMKGFTVMTEKERYESLVHCRYVDEVVTGAPWLITPEFMEEHQIDFVAHDDLPYQSSTSNDIYKDIKAMGRFVATQRTEGISTSDLITRIVRNYDTYVRRNLRRGYSAKDLNVGFVKGKQYEMQNTVSQLREKFKNVEDRSQRFIQRVEGRSHEIWKKVEDTSSILVQKWDEKSRELIGNFLKFFEHNGGLVRISLHDNIPKCTYSVVACYARLTLHILLSEANFQRW</sequence>
<keyword evidence="13" id="KW-1185">Reference proteome</keyword>
<dbReference type="NCBIfam" id="TIGR00125">
    <property type="entry name" value="cyt_tran_rel"/>
    <property type="match status" value="1"/>
</dbReference>
<protein>
    <recommendedName>
        <fullName evidence="10">choline-phosphate cytidylyltransferase</fullName>
        <ecNumber evidence="10">2.7.7.15</ecNumber>
    </recommendedName>
</protein>
<evidence type="ECO:0000256" key="5">
    <source>
        <dbReference type="ARBA" id="ARBA00022695"/>
    </source>
</evidence>
<dbReference type="KEGG" id="tad:TRIADDRAFT_19832"/>
<dbReference type="InterPro" id="IPR041723">
    <property type="entry name" value="CCT"/>
</dbReference>
<comment type="pathway">
    <text evidence="9">Phospholipid metabolism; phosphatidylcholine biosynthesis; phosphatidylcholine from phosphocholine: step 1/2.</text>
</comment>
<evidence type="ECO:0000313" key="13">
    <source>
        <dbReference type="Proteomes" id="UP000009022"/>
    </source>
</evidence>
<evidence type="ECO:0000256" key="4">
    <source>
        <dbReference type="ARBA" id="ARBA00022679"/>
    </source>
</evidence>
<feature type="domain" description="Cytidyltransferase-like" evidence="11">
    <location>
        <begin position="13"/>
        <end position="141"/>
    </location>
</feature>
<dbReference type="Proteomes" id="UP000009022">
    <property type="component" value="Unassembled WGS sequence"/>
</dbReference>
<keyword evidence="4" id="KW-0808">Transferase</keyword>
<dbReference type="FunCoup" id="B3RI62">
    <property type="interactions" value="1828"/>
</dbReference>
<dbReference type="EC" id="2.7.7.15" evidence="10"/>
<evidence type="ECO:0000256" key="1">
    <source>
        <dbReference type="ARBA" id="ARBA00005189"/>
    </source>
</evidence>
<evidence type="ECO:0000256" key="2">
    <source>
        <dbReference type="ARBA" id="ARBA00010101"/>
    </source>
</evidence>
<keyword evidence="6" id="KW-0443">Lipid metabolism</keyword>
<dbReference type="InterPro" id="IPR045049">
    <property type="entry name" value="Pcy1-like"/>
</dbReference>
<proteinExistence type="inferred from homology"/>
<dbReference type="PhylomeDB" id="B3RI62"/>
<keyword evidence="7" id="KW-0594">Phospholipid biosynthesis</keyword>
<dbReference type="AlphaFoldDB" id="B3RI62"/>
<dbReference type="Gene3D" id="3.40.50.620">
    <property type="entry name" value="HUPs"/>
    <property type="match status" value="1"/>
</dbReference>
<dbReference type="InterPro" id="IPR004821">
    <property type="entry name" value="Cyt_trans-like"/>
</dbReference>